<dbReference type="STRING" id="78410.A0A0N8H788"/>
<dbReference type="EMBL" id="LKCW01000071">
    <property type="protein sequence ID" value="KPM41092.1"/>
    <property type="molecule type" value="Genomic_DNA"/>
</dbReference>
<dbReference type="SMART" id="SM00271">
    <property type="entry name" value="DnaJ"/>
    <property type="match status" value="1"/>
</dbReference>
<feature type="region of interest" description="Disordered" evidence="2">
    <location>
        <begin position="229"/>
        <end position="261"/>
    </location>
</feature>
<evidence type="ECO:0000313" key="4">
    <source>
        <dbReference type="EMBL" id="KPM41092.1"/>
    </source>
</evidence>
<dbReference type="Pfam" id="PF00226">
    <property type="entry name" value="DnaJ"/>
    <property type="match status" value="1"/>
</dbReference>
<feature type="domain" description="J" evidence="3">
    <location>
        <begin position="164"/>
        <end position="228"/>
    </location>
</feature>
<dbReference type="AlphaFoldDB" id="A0A0N8H788"/>
<keyword evidence="5" id="KW-1185">Reference proteome</keyword>
<dbReference type="Proteomes" id="UP000050424">
    <property type="component" value="Unassembled WGS sequence"/>
</dbReference>
<accession>A0A0N8H788</accession>
<feature type="region of interest" description="Disordered" evidence="2">
    <location>
        <begin position="1"/>
        <end position="35"/>
    </location>
</feature>
<protein>
    <recommendedName>
        <fullName evidence="3">J domain-containing protein</fullName>
    </recommendedName>
</protein>
<dbReference type="PANTHER" id="PTHR43096:SF52">
    <property type="entry name" value="DNAJ HOMOLOG 1, MITOCHONDRIAL-RELATED"/>
    <property type="match status" value="1"/>
</dbReference>
<dbReference type="PROSITE" id="PS50076">
    <property type="entry name" value="DNAJ_2"/>
    <property type="match status" value="1"/>
</dbReference>
<keyword evidence="1" id="KW-0143">Chaperone</keyword>
<evidence type="ECO:0000313" key="5">
    <source>
        <dbReference type="Proteomes" id="UP000050424"/>
    </source>
</evidence>
<dbReference type="InterPro" id="IPR036869">
    <property type="entry name" value="J_dom_sf"/>
</dbReference>
<gene>
    <name evidence="4" type="ORF">AK830_g5499</name>
</gene>
<dbReference type="OrthoDB" id="442087at2759"/>
<evidence type="ECO:0000256" key="1">
    <source>
        <dbReference type="ARBA" id="ARBA00023186"/>
    </source>
</evidence>
<dbReference type="InterPro" id="IPR001623">
    <property type="entry name" value="DnaJ_domain"/>
</dbReference>
<sequence length="656" mass="75038">MATDEGGTKALPSSYQPPSVEPVNDGDFQSQRQRRSTFRGVRYEDYLAPIKDENLKAAFVESREAVVKSWLANELRNAKGLDLETYRERLSTSKQIAKIVAEIEKRQGLGKRPSSTGIKDYARMVLDFYIEYAFDEVIMAGEAAAREKRGEINRILTTIEDEGTYYDILGIPRNAERPNIIAANRRIAKLVHPDKNNDSDATKCMQAVAAAYETLYDPDKRKIYDTKIHSQKKQRAKNTFGEDFAPGAHGAESGDDEDLNDNGNPIQVPDVPNEVRKVHQKLRPYIETYFSNLEAIDEKVQKEINKKNKKIQMYNLAAERDPEWYQVQSGVLHPLREQQLRTKFDEINRNKAHDEEDAMSYIEESSDLSTDRSVYSNDSAEGMSLDISPRVEGHMSLARPLQPLKPGYTLLGDKILGYRVLSGRSKTTGDIIPRSFKFFIETPSSSLFKVVSGTEIGDLAAQEYHNLPEEEKNDVGQYLDETWKRNPRDFSAITRIGWVEPLHPPMDRYPETWVEVAAKGDAGYLILHRTALRKWLTQADKQIDSFCSENNIIPPWADTQYPDPRNIIRYMALEHPAPRRRMIENYQRRAAIGGSGGSSRLAMEDHRYRPRVTQNDGSIDQLTHTIEHLAKLMIEDRKDRQEDREILKRLLPSNMT</sequence>
<dbReference type="GO" id="GO:0005737">
    <property type="term" value="C:cytoplasm"/>
    <property type="evidence" value="ECO:0007669"/>
    <property type="project" value="TreeGrafter"/>
</dbReference>
<dbReference type="GO" id="GO:0042026">
    <property type="term" value="P:protein refolding"/>
    <property type="evidence" value="ECO:0007669"/>
    <property type="project" value="TreeGrafter"/>
</dbReference>
<dbReference type="GO" id="GO:0051082">
    <property type="term" value="F:unfolded protein binding"/>
    <property type="evidence" value="ECO:0007669"/>
    <property type="project" value="TreeGrafter"/>
</dbReference>
<comment type="caution">
    <text evidence="4">The sequence shown here is derived from an EMBL/GenBank/DDBJ whole genome shotgun (WGS) entry which is preliminary data.</text>
</comment>
<name>A0A0N8H788_9HYPO</name>
<evidence type="ECO:0000256" key="2">
    <source>
        <dbReference type="SAM" id="MobiDB-lite"/>
    </source>
</evidence>
<dbReference type="CDD" id="cd06257">
    <property type="entry name" value="DnaJ"/>
    <property type="match status" value="1"/>
</dbReference>
<dbReference type="PRINTS" id="PR00625">
    <property type="entry name" value="JDOMAIN"/>
</dbReference>
<evidence type="ECO:0000259" key="3">
    <source>
        <dbReference type="PROSITE" id="PS50076"/>
    </source>
</evidence>
<proteinExistence type="predicted"/>
<organism evidence="4 5">
    <name type="scientific">Neonectria ditissima</name>
    <dbReference type="NCBI Taxonomy" id="78410"/>
    <lineage>
        <taxon>Eukaryota</taxon>
        <taxon>Fungi</taxon>
        <taxon>Dikarya</taxon>
        <taxon>Ascomycota</taxon>
        <taxon>Pezizomycotina</taxon>
        <taxon>Sordariomycetes</taxon>
        <taxon>Hypocreomycetidae</taxon>
        <taxon>Hypocreales</taxon>
        <taxon>Nectriaceae</taxon>
        <taxon>Neonectria</taxon>
    </lineage>
</organism>
<dbReference type="PANTHER" id="PTHR43096">
    <property type="entry name" value="DNAJ HOMOLOG 1, MITOCHONDRIAL-RELATED"/>
    <property type="match status" value="1"/>
</dbReference>
<dbReference type="SUPFAM" id="SSF46565">
    <property type="entry name" value="Chaperone J-domain"/>
    <property type="match status" value="1"/>
</dbReference>
<dbReference type="Gene3D" id="1.10.287.110">
    <property type="entry name" value="DnaJ domain"/>
    <property type="match status" value="1"/>
</dbReference>
<reference evidence="4 5" key="1">
    <citation type="submission" date="2015-09" db="EMBL/GenBank/DDBJ databases">
        <title>Draft genome of a European isolate of the apple canker pathogen Neonectria ditissima.</title>
        <authorList>
            <person name="Gomez-Cortecero A."/>
            <person name="Harrison R.J."/>
            <person name="Armitage A.D."/>
        </authorList>
    </citation>
    <scope>NUCLEOTIDE SEQUENCE [LARGE SCALE GENOMIC DNA]</scope>
    <source>
        <strain evidence="4 5">R09/05</strain>
    </source>
</reference>